<dbReference type="Gene3D" id="3.30.450.40">
    <property type="match status" value="1"/>
</dbReference>
<dbReference type="PROSITE" id="PS51077">
    <property type="entry name" value="HTH_ICLR"/>
    <property type="match status" value="1"/>
</dbReference>
<dbReference type="GO" id="GO:0045892">
    <property type="term" value="P:negative regulation of DNA-templated transcription"/>
    <property type="evidence" value="ECO:0007669"/>
    <property type="project" value="TreeGrafter"/>
</dbReference>
<dbReference type="SMART" id="SM00346">
    <property type="entry name" value="HTH_ICLR"/>
    <property type="match status" value="1"/>
</dbReference>
<feature type="domain" description="IclR-ED" evidence="5">
    <location>
        <begin position="75"/>
        <end position="239"/>
    </location>
</feature>
<feature type="domain" description="HTH iclR-type" evidence="4">
    <location>
        <begin position="22"/>
        <end position="81"/>
    </location>
</feature>
<dbReference type="GO" id="GO:0003700">
    <property type="term" value="F:DNA-binding transcription factor activity"/>
    <property type="evidence" value="ECO:0007669"/>
    <property type="project" value="TreeGrafter"/>
</dbReference>
<dbReference type="SUPFAM" id="SSF46785">
    <property type="entry name" value="Winged helix' DNA-binding domain"/>
    <property type="match status" value="1"/>
</dbReference>
<dbReference type="InterPro" id="IPR036388">
    <property type="entry name" value="WH-like_DNA-bd_sf"/>
</dbReference>
<evidence type="ECO:0000256" key="3">
    <source>
        <dbReference type="ARBA" id="ARBA00023163"/>
    </source>
</evidence>
<organism evidence="6 7">
    <name type="scientific">Corynebacterium tuberculostearicum SK141</name>
    <dbReference type="NCBI Taxonomy" id="553206"/>
    <lineage>
        <taxon>Bacteria</taxon>
        <taxon>Bacillati</taxon>
        <taxon>Actinomycetota</taxon>
        <taxon>Actinomycetes</taxon>
        <taxon>Mycobacteriales</taxon>
        <taxon>Corynebacteriaceae</taxon>
        <taxon>Corynebacterium</taxon>
    </lineage>
</organism>
<evidence type="ECO:0000259" key="5">
    <source>
        <dbReference type="PROSITE" id="PS51078"/>
    </source>
</evidence>
<keyword evidence="1" id="KW-0805">Transcription regulation</keyword>
<dbReference type="InterPro" id="IPR050707">
    <property type="entry name" value="HTH_MetabolicPath_Reg"/>
</dbReference>
<sequence>MKSHKLGRRFHCMGEYSAVSGIKVLDRAMAIMMAAANHPSTLNELCETTGLPRATAHRLATALEAHRILVRTPDGKWKAGPALPGNRDHLLEAAGPIMEKLREDTGESIQLYEVTGNTRTCIATREPESGLHNVVPVGRQLPLSSGSAARIIAAYVDINTDNASFTQEDIEAARNQGYSESIEEREAGLASISAPVFDSSGTFLAVLSISGSVERFQPSPAQKYADILTSAARELSNLL</sequence>
<dbReference type="Proteomes" id="UP000004384">
    <property type="component" value="Unassembled WGS sequence"/>
</dbReference>
<dbReference type="AlphaFoldDB" id="C6R8T4"/>
<comment type="caution">
    <text evidence="6">The sequence shown here is derived from an EMBL/GenBank/DDBJ whole genome shotgun (WGS) entry which is preliminary data.</text>
</comment>
<gene>
    <name evidence="6" type="ORF">CORTU0001_2047</name>
</gene>
<keyword evidence="3" id="KW-0804">Transcription</keyword>
<evidence type="ECO:0000313" key="7">
    <source>
        <dbReference type="Proteomes" id="UP000004384"/>
    </source>
</evidence>
<dbReference type="GO" id="GO:0003677">
    <property type="term" value="F:DNA binding"/>
    <property type="evidence" value="ECO:0007669"/>
    <property type="project" value="UniProtKB-KW"/>
</dbReference>
<dbReference type="PANTHER" id="PTHR30136:SF39">
    <property type="entry name" value="TRANSCRIPTIONAL REGULATORY PROTEIN"/>
    <property type="match status" value="1"/>
</dbReference>
<reference evidence="6 7" key="1">
    <citation type="submission" date="2009-06" db="EMBL/GenBank/DDBJ databases">
        <authorList>
            <person name="Dodson R."/>
            <person name="Sebastian Y."/>
            <person name="Madupu R."/>
            <person name="Durkin A.S."/>
            <person name="Torralba M."/>
            <person name="Methe B."/>
            <person name="Sutton G.G."/>
            <person name="Strausberg R.L."/>
            <person name="Nelson K.E."/>
        </authorList>
    </citation>
    <scope>NUCLEOTIDE SEQUENCE [LARGE SCALE GENOMIC DNA]</scope>
    <source>
        <strain evidence="6 7">SK141</strain>
    </source>
</reference>
<dbReference type="EMBL" id="ACVP01000012">
    <property type="protein sequence ID" value="EET77804.1"/>
    <property type="molecule type" value="Genomic_DNA"/>
</dbReference>
<proteinExistence type="predicted"/>
<dbReference type="Pfam" id="PF01614">
    <property type="entry name" value="IclR_C"/>
    <property type="match status" value="2"/>
</dbReference>
<evidence type="ECO:0000256" key="1">
    <source>
        <dbReference type="ARBA" id="ARBA00023015"/>
    </source>
</evidence>
<accession>C6R8T4</accession>
<dbReference type="PROSITE" id="PS51078">
    <property type="entry name" value="ICLR_ED"/>
    <property type="match status" value="1"/>
</dbReference>
<dbReference type="SUPFAM" id="SSF55781">
    <property type="entry name" value="GAF domain-like"/>
    <property type="match status" value="1"/>
</dbReference>
<name>C6R8T4_9CORY</name>
<dbReference type="InterPro" id="IPR014757">
    <property type="entry name" value="Tscrpt_reg_IclR_C"/>
</dbReference>
<dbReference type="PANTHER" id="PTHR30136">
    <property type="entry name" value="HELIX-TURN-HELIX TRANSCRIPTIONAL REGULATOR, ICLR FAMILY"/>
    <property type="match status" value="1"/>
</dbReference>
<keyword evidence="2" id="KW-0238">DNA-binding</keyword>
<evidence type="ECO:0000256" key="2">
    <source>
        <dbReference type="ARBA" id="ARBA00023125"/>
    </source>
</evidence>
<dbReference type="InterPro" id="IPR036390">
    <property type="entry name" value="WH_DNA-bd_sf"/>
</dbReference>
<dbReference type="Gene3D" id="1.10.10.10">
    <property type="entry name" value="Winged helix-like DNA-binding domain superfamily/Winged helix DNA-binding domain"/>
    <property type="match status" value="1"/>
</dbReference>
<dbReference type="InterPro" id="IPR005471">
    <property type="entry name" value="Tscrpt_reg_IclR_N"/>
</dbReference>
<evidence type="ECO:0000313" key="6">
    <source>
        <dbReference type="EMBL" id="EET77804.1"/>
    </source>
</evidence>
<evidence type="ECO:0000259" key="4">
    <source>
        <dbReference type="PROSITE" id="PS51077"/>
    </source>
</evidence>
<dbReference type="Pfam" id="PF09339">
    <property type="entry name" value="HTH_IclR"/>
    <property type="match status" value="1"/>
</dbReference>
<protein>
    <submittedName>
        <fullName evidence="6">Transcriptional regulator, IclR family, C-terminal domain protein</fullName>
    </submittedName>
</protein>
<dbReference type="InterPro" id="IPR029016">
    <property type="entry name" value="GAF-like_dom_sf"/>
</dbReference>